<sequence length="290" mass="32636">MKPLQQLIERLQVTHDVGQQFIGQASASDVHVYGGLILTQAIDAAKHCCPDNYSLQSLHGQFLRPGIVKEAINIRVEDLKDGRRFKVYNVYCQQQGKTIFFATVTFHLPEDSFQHTQPAPPLTLPADDKAHLFIDRTTPLTAEQSRKDAALEVRIDSPNQLDQPLEPEQVTWFKTSHDSTEAASLTDWQQTLLLAYCSDWNMPTVAIRPHLIKPQQRLKIASLDHSIWFYQQASLDNWAACIQQSPAASGGRGHTRGLFYSENGELLASVNQESFMVTEDKPLTTAIIDR</sequence>
<evidence type="ECO:0000259" key="3">
    <source>
        <dbReference type="Pfam" id="PF02551"/>
    </source>
</evidence>
<protein>
    <submittedName>
        <fullName evidence="5">Acyl-CoA thioesterase 2</fullName>
        <ecNumber evidence="5">3.1.2.-</ecNumber>
    </submittedName>
</protein>
<dbReference type="Pfam" id="PF13622">
    <property type="entry name" value="4HBT_3"/>
    <property type="match status" value="1"/>
</dbReference>
<evidence type="ECO:0000259" key="4">
    <source>
        <dbReference type="Pfam" id="PF13622"/>
    </source>
</evidence>
<organism evidence="5 6">
    <name type="scientific">Sinobacterium norvegicum</name>
    <dbReference type="NCBI Taxonomy" id="1641715"/>
    <lineage>
        <taxon>Bacteria</taxon>
        <taxon>Pseudomonadati</taxon>
        <taxon>Pseudomonadota</taxon>
        <taxon>Gammaproteobacteria</taxon>
        <taxon>Cellvibrionales</taxon>
        <taxon>Spongiibacteraceae</taxon>
        <taxon>Sinobacterium</taxon>
    </lineage>
</organism>
<proteinExistence type="inferred from homology"/>
<evidence type="ECO:0000313" key="5">
    <source>
        <dbReference type="EMBL" id="CAH0990663.1"/>
    </source>
</evidence>
<dbReference type="CDD" id="cd03445">
    <property type="entry name" value="Thioesterase_II_repeat2"/>
    <property type="match status" value="1"/>
</dbReference>
<dbReference type="PANTHER" id="PTHR11066:SF34">
    <property type="entry name" value="ACYL-COENZYME A THIOESTERASE 8"/>
    <property type="match status" value="1"/>
</dbReference>
<keyword evidence="2 5" id="KW-0378">Hydrolase</keyword>
<name>A0ABM9ABT0_9GAMM</name>
<dbReference type="RefSeq" id="WP_237443342.1">
    <property type="nucleotide sequence ID" value="NZ_CAKLPX010000001.1"/>
</dbReference>
<evidence type="ECO:0000256" key="2">
    <source>
        <dbReference type="ARBA" id="ARBA00022801"/>
    </source>
</evidence>
<comment type="similarity">
    <text evidence="1">Belongs to the C/M/P thioester hydrolase family.</text>
</comment>
<dbReference type="InterPro" id="IPR042171">
    <property type="entry name" value="Acyl-CoA_hotdog"/>
</dbReference>
<dbReference type="InterPro" id="IPR049449">
    <property type="entry name" value="TesB_ACOT8-like_N"/>
</dbReference>
<dbReference type="InterPro" id="IPR003703">
    <property type="entry name" value="Acyl_CoA_thio"/>
</dbReference>
<dbReference type="InterPro" id="IPR029069">
    <property type="entry name" value="HotDog_dom_sf"/>
</dbReference>
<dbReference type="SUPFAM" id="SSF54637">
    <property type="entry name" value="Thioesterase/thiol ester dehydrase-isomerase"/>
    <property type="match status" value="2"/>
</dbReference>
<dbReference type="Proteomes" id="UP000838100">
    <property type="component" value="Unassembled WGS sequence"/>
</dbReference>
<reference evidence="5" key="1">
    <citation type="submission" date="2021-12" db="EMBL/GenBank/DDBJ databases">
        <authorList>
            <person name="Rodrigo-Torres L."/>
            <person name="Arahal R. D."/>
            <person name="Lucena T."/>
        </authorList>
    </citation>
    <scope>NUCLEOTIDE SEQUENCE</scope>
    <source>
        <strain evidence="5">CECT 8267</strain>
    </source>
</reference>
<dbReference type="EC" id="3.1.2.-" evidence="5"/>
<dbReference type="GO" id="GO:0016787">
    <property type="term" value="F:hydrolase activity"/>
    <property type="evidence" value="ECO:0007669"/>
    <property type="project" value="UniProtKB-KW"/>
</dbReference>
<comment type="caution">
    <text evidence="5">The sequence shown here is derived from an EMBL/GenBank/DDBJ whole genome shotgun (WGS) entry which is preliminary data.</text>
</comment>
<dbReference type="PANTHER" id="PTHR11066">
    <property type="entry name" value="ACYL-COA THIOESTERASE"/>
    <property type="match status" value="1"/>
</dbReference>
<gene>
    <name evidence="5" type="primary">tesB_1</name>
    <name evidence="5" type="ORF">SIN8267_00757</name>
</gene>
<feature type="domain" description="Acyl-CoA thioesterase 2 C-terminal" evidence="3">
    <location>
        <begin position="168"/>
        <end position="274"/>
    </location>
</feature>
<dbReference type="Pfam" id="PF02551">
    <property type="entry name" value="Acyl_CoA_thio"/>
    <property type="match status" value="1"/>
</dbReference>
<dbReference type="Gene3D" id="2.40.160.210">
    <property type="entry name" value="Acyl-CoA thioesterase, double hotdog domain"/>
    <property type="match status" value="1"/>
</dbReference>
<feature type="domain" description="Acyl-CoA thioesterase-like N-terminal HotDog" evidence="4">
    <location>
        <begin position="29"/>
        <end position="107"/>
    </location>
</feature>
<dbReference type="InterPro" id="IPR025652">
    <property type="entry name" value="TesB_C"/>
</dbReference>
<dbReference type="EMBL" id="CAKLPX010000001">
    <property type="protein sequence ID" value="CAH0990663.1"/>
    <property type="molecule type" value="Genomic_DNA"/>
</dbReference>
<accession>A0ABM9ABT0</accession>
<evidence type="ECO:0000256" key="1">
    <source>
        <dbReference type="ARBA" id="ARBA00006538"/>
    </source>
</evidence>
<dbReference type="CDD" id="cd03444">
    <property type="entry name" value="Thioesterase_II_repeat1"/>
    <property type="match status" value="1"/>
</dbReference>
<evidence type="ECO:0000313" key="6">
    <source>
        <dbReference type="Proteomes" id="UP000838100"/>
    </source>
</evidence>
<keyword evidence="6" id="KW-1185">Reference proteome</keyword>